<evidence type="ECO:0000313" key="4">
    <source>
        <dbReference type="EMBL" id="POF28108.1"/>
    </source>
</evidence>
<dbReference type="OrthoDB" id="7376250at2"/>
<dbReference type="GO" id="GO:0016787">
    <property type="term" value="F:hydrolase activity"/>
    <property type="evidence" value="ECO:0007669"/>
    <property type="project" value="UniProtKB-KW"/>
</dbReference>
<dbReference type="AlphaFoldDB" id="A0A2S3UK64"/>
<protein>
    <submittedName>
        <fullName evidence="4">NUDIX domain-containing protein</fullName>
    </submittedName>
</protein>
<keyword evidence="5" id="KW-1185">Reference proteome</keyword>
<evidence type="ECO:0000313" key="5">
    <source>
        <dbReference type="Proteomes" id="UP000236959"/>
    </source>
</evidence>
<dbReference type="InterPro" id="IPR015797">
    <property type="entry name" value="NUDIX_hydrolase-like_dom_sf"/>
</dbReference>
<dbReference type="CDD" id="cd04688">
    <property type="entry name" value="NUDIX_Hydrolase"/>
    <property type="match status" value="1"/>
</dbReference>
<dbReference type="Pfam" id="PF00293">
    <property type="entry name" value="NUDIX"/>
    <property type="match status" value="1"/>
</dbReference>
<evidence type="ECO:0000259" key="3">
    <source>
        <dbReference type="PROSITE" id="PS51462"/>
    </source>
</evidence>
<gene>
    <name evidence="4" type="ORF">CLV41_11742</name>
</gene>
<accession>A0A2S3UK64</accession>
<proteinExistence type="predicted"/>
<organism evidence="4 5">
    <name type="scientific">Roseibium marinum</name>
    <dbReference type="NCBI Taxonomy" id="281252"/>
    <lineage>
        <taxon>Bacteria</taxon>
        <taxon>Pseudomonadati</taxon>
        <taxon>Pseudomonadota</taxon>
        <taxon>Alphaproteobacteria</taxon>
        <taxon>Hyphomicrobiales</taxon>
        <taxon>Stappiaceae</taxon>
        <taxon>Roseibium</taxon>
    </lineage>
</organism>
<dbReference type="PROSITE" id="PS00893">
    <property type="entry name" value="NUDIX_BOX"/>
    <property type="match status" value="1"/>
</dbReference>
<evidence type="ECO:0000256" key="2">
    <source>
        <dbReference type="ARBA" id="ARBA00022801"/>
    </source>
</evidence>
<feature type="domain" description="Nudix hydrolase" evidence="3">
    <location>
        <begin position="3"/>
        <end position="148"/>
    </location>
</feature>
<keyword evidence="2" id="KW-0378">Hydrolase</keyword>
<reference evidence="4 5" key="1">
    <citation type="submission" date="2018-01" db="EMBL/GenBank/DDBJ databases">
        <title>Genomic Encyclopedia of Archaeal and Bacterial Type Strains, Phase II (KMG-II): from individual species to whole genera.</title>
        <authorList>
            <person name="Goeker M."/>
        </authorList>
    </citation>
    <scope>NUCLEOTIDE SEQUENCE [LARGE SCALE GENOMIC DNA]</scope>
    <source>
        <strain evidence="4 5">DSM 17023</strain>
    </source>
</reference>
<evidence type="ECO:0000256" key="1">
    <source>
        <dbReference type="ARBA" id="ARBA00001946"/>
    </source>
</evidence>
<dbReference type="RefSeq" id="WP_103225267.1">
    <property type="nucleotide sequence ID" value="NZ_PPCN01000017.1"/>
</dbReference>
<comment type="caution">
    <text evidence="4">The sequence shown here is derived from an EMBL/GenBank/DDBJ whole genome shotgun (WGS) entry which is preliminary data.</text>
</comment>
<sequence length="160" mass="18232">MKLWRPANIITVKALALIWQDDALLLTDIHDDSGRVTGMRPLGGTVEFAEPWRDALQREFLEELGARISLLDSHFVMENIYEHHGVTGHEVVFFCHAHFMDSSFYKKESFAFKESDETDGTAKWISLDELAARGLELYPAGLTERLARRETARNPGRILS</sequence>
<dbReference type="InterPro" id="IPR000086">
    <property type="entry name" value="NUDIX_hydrolase_dom"/>
</dbReference>
<comment type="cofactor">
    <cofactor evidence="1">
        <name>Mg(2+)</name>
        <dbReference type="ChEBI" id="CHEBI:18420"/>
    </cofactor>
</comment>
<dbReference type="Proteomes" id="UP000236959">
    <property type="component" value="Unassembled WGS sequence"/>
</dbReference>
<dbReference type="SUPFAM" id="SSF55811">
    <property type="entry name" value="Nudix"/>
    <property type="match status" value="1"/>
</dbReference>
<dbReference type="EMBL" id="PPCN01000017">
    <property type="protein sequence ID" value="POF28108.1"/>
    <property type="molecule type" value="Genomic_DNA"/>
</dbReference>
<dbReference type="Gene3D" id="3.90.79.10">
    <property type="entry name" value="Nucleoside Triphosphate Pyrophosphohydrolase"/>
    <property type="match status" value="1"/>
</dbReference>
<name>A0A2S3UK64_9HYPH</name>
<dbReference type="PROSITE" id="PS51462">
    <property type="entry name" value="NUDIX"/>
    <property type="match status" value="1"/>
</dbReference>
<dbReference type="InterPro" id="IPR020084">
    <property type="entry name" value="NUDIX_hydrolase_CS"/>
</dbReference>